<dbReference type="GO" id="GO:0020037">
    <property type="term" value="F:heme binding"/>
    <property type="evidence" value="ECO:0007669"/>
    <property type="project" value="InterPro"/>
</dbReference>
<dbReference type="SUPFAM" id="SSF48264">
    <property type="entry name" value="Cytochrome P450"/>
    <property type="match status" value="1"/>
</dbReference>
<sequence length="628" mass="70747">MGDRNSIALKAAAAAGAASITGIAAFLYVYCNRAIGTRDPSYHGVPYRKDAVPLLGHALEIMANQEWAVDNMMIEREKYGATFSMTAPFRNIVATTNIRDLEFVLKDPYLFEKGSFFTTILEQFLGEGIFNSDGDHWKAQRKIGSNIFNVKNFRDLFSTVFVDESKKLVAQIRKAQKLGAYIELQNLLLRATLDSFTMIAMGKSTSAIEGEGKPEGGIYTLPPERFMEAFDGANQISTSRFGTPFFQWVEWWTGKDKEMKAYIKTLDDFALRVVNEKRAQIAAGHKGHDLLELFLATSNEYGRPLTDKQLRDVSLNFILAGRDTTAQTLSWTFWEIAQHPEVELKCREELLAVLGHDGDYKFEFFKDLKYNLATFLEALRLHSNVPGNTKKCTKDCVLPGSGAVLKAGDNVVFSTYVIGRSKEVWGEDASEFKPERWFDASGSIIKPNQYAFPHFNAGPRICLGMNMAQQEAVVFQAAILRNFHLELVNEDDPRHWGKYDTDPAKRMGRASPALTLSMRNGVNFKTFSSLSGRQPRLSGRFCFHGWDCLCHERSVETSGLMREVSCQHGTQKDIVLLRGCRGWLAISRNLMLPDAQLIQRDTNVIKLVTHLDFARKLLPGKQNSIYTL</sequence>
<dbReference type="GO" id="GO:0016705">
    <property type="term" value="F:oxidoreductase activity, acting on paired donors, with incorporation or reduction of molecular oxygen"/>
    <property type="evidence" value="ECO:0007669"/>
    <property type="project" value="InterPro"/>
</dbReference>
<dbReference type="AlphaFoldDB" id="A0A507CR99"/>
<evidence type="ECO:0000256" key="6">
    <source>
        <dbReference type="RuleBase" id="RU000461"/>
    </source>
</evidence>
<dbReference type="Pfam" id="PF00067">
    <property type="entry name" value="p450"/>
    <property type="match status" value="1"/>
</dbReference>
<keyword evidence="6" id="KW-0503">Monooxygenase</keyword>
<dbReference type="Proteomes" id="UP000317494">
    <property type="component" value="Unassembled WGS sequence"/>
</dbReference>
<feature type="transmembrane region" description="Helical" evidence="7">
    <location>
        <begin position="7"/>
        <end position="30"/>
    </location>
</feature>
<keyword evidence="3 6" id="KW-0560">Oxidoreductase</keyword>
<organism evidence="8 9">
    <name type="scientific">Synchytrium endobioticum</name>
    <dbReference type="NCBI Taxonomy" id="286115"/>
    <lineage>
        <taxon>Eukaryota</taxon>
        <taxon>Fungi</taxon>
        <taxon>Fungi incertae sedis</taxon>
        <taxon>Chytridiomycota</taxon>
        <taxon>Chytridiomycota incertae sedis</taxon>
        <taxon>Chytridiomycetes</taxon>
        <taxon>Synchytriales</taxon>
        <taxon>Synchytriaceae</taxon>
        <taxon>Synchytrium</taxon>
    </lineage>
</organism>
<dbReference type="InterPro" id="IPR017972">
    <property type="entry name" value="Cyt_P450_CS"/>
</dbReference>
<comment type="similarity">
    <text evidence="1 6">Belongs to the cytochrome P450 family.</text>
</comment>
<evidence type="ECO:0000256" key="5">
    <source>
        <dbReference type="PIRSR" id="PIRSR602401-1"/>
    </source>
</evidence>
<protein>
    <recommendedName>
        <fullName evidence="10">Cytochrome P450</fullName>
    </recommendedName>
</protein>
<evidence type="ECO:0000256" key="4">
    <source>
        <dbReference type="ARBA" id="ARBA00023004"/>
    </source>
</evidence>
<evidence type="ECO:0008006" key="10">
    <source>
        <dbReference type="Google" id="ProtNLM"/>
    </source>
</evidence>
<comment type="caution">
    <text evidence="8">The sequence shown here is derived from an EMBL/GenBank/DDBJ whole genome shotgun (WGS) entry which is preliminary data.</text>
</comment>
<dbReference type="InterPro" id="IPR001128">
    <property type="entry name" value="Cyt_P450"/>
</dbReference>
<dbReference type="Gene3D" id="1.10.630.10">
    <property type="entry name" value="Cytochrome P450"/>
    <property type="match status" value="1"/>
</dbReference>
<dbReference type="PANTHER" id="PTHR24296">
    <property type="entry name" value="CYTOCHROME P450"/>
    <property type="match status" value="1"/>
</dbReference>
<evidence type="ECO:0000256" key="2">
    <source>
        <dbReference type="ARBA" id="ARBA00022723"/>
    </source>
</evidence>
<keyword evidence="4 5" id="KW-0408">Iron</keyword>
<keyword evidence="9" id="KW-1185">Reference proteome</keyword>
<dbReference type="InterPro" id="IPR036396">
    <property type="entry name" value="Cyt_P450_sf"/>
</dbReference>
<dbReference type="GO" id="GO:0006629">
    <property type="term" value="P:lipid metabolic process"/>
    <property type="evidence" value="ECO:0007669"/>
    <property type="project" value="UniProtKB-ARBA"/>
</dbReference>
<evidence type="ECO:0000313" key="8">
    <source>
        <dbReference type="EMBL" id="TPX41686.1"/>
    </source>
</evidence>
<name>A0A507CR99_9FUNG</name>
<keyword evidence="5 6" id="KW-0349">Heme</keyword>
<dbReference type="STRING" id="286115.A0A507CR99"/>
<evidence type="ECO:0000256" key="3">
    <source>
        <dbReference type="ARBA" id="ARBA00023002"/>
    </source>
</evidence>
<dbReference type="InterPro" id="IPR002401">
    <property type="entry name" value="Cyt_P450_E_grp-I"/>
</dbReference>
<dbReference type="GO" id="GO:0005506">
    <property type="term" value="F:iron ion binding"/>
    <property type="evidence" value="ECO:0007669"/>
    <property type="project" value="InterPro"/>
</dbReference>
<dbReference type="VEuPathDB" id="FungiDB:SeMB42_g05461"/>
<keyword evidence="7" id="KW-1133">Transmembrane helix</keyword>
<evidence type="ECO:0000256" key="7">
    <source>
        <dbReference type="SAM" id="Phobius"/>
    </source>
</evidence>
<evidence type="ECO:0000313" key="9">
    <source>
        <dbReference type="Proteomes" id="UP000317494"/>
    </source>
</evidence>
<evidence type="ECO:0000256" key="1">
    <source>
        <dbReference type="ARBA" id="ARBA00010617"/>
    </source>
</evidence>
<dbReference type="PRINTS" id="PR00385">
    <property type="entry name" value="P450"/>
</dbReference>
<reference evidence="8 9" key="1">
    <citation type="journal article" date="2019" name="Sci. Rep.">
        <title>Comparative genomics of chytrid fungi reveal insights into the obligate biotrophic and pathogenic lifestyle of Synchytrium endobioticum.</title>
        <authorList>
            <person name="van de Vossenberg B.T.L.H."/>
            <person name="Warris S."/>
            <person name="Nguyen H.D.T."/>
            <person name="van Gent-Pelzer M.P.E."/>
            <person name="Joly D.L."/>
            <person name="van de Geest H.C."/>
            <person name="Bonants P.J.M."/>
            <person name="Smith D.S."/>
            <person name="Levesque C.A."/>
            <person name="van der Lee T.A.J."/>
        </authorList>
    </citation>
    <scope>NUCLEOTIDE SEQUENCE [LARGE SCALE GENOMIC DNA]</scope>
    <source>
        <strain evidence="8 9">MB42</strain>
    </source>
</reference>
<dbReference type="GO" id="GO:0004497">
    <property type="term" value="F:monooxygenase activity"/>
    <property type="evidence" value="ECO:0007669"/>
    <property type="project" value="UniProtKB-KW"/>
</dbReference>
<dbReference type="EMBL" id="QEAN01000261">
    <property type="protein sequence ID" value="TPX41686.1"/>
    <property type="molecule type" value="Genomic_DNA"/>
</dbReference>
<proteinExistence type="inferred from homology"/>
<dbReference type="PRINTS" id="PR00463">
    <property type="entry name" value="EP450I"/>
</dbReference>
<accession>A0A507CR99</accession>
<keyword evidence="7" id="KW-0472">Membrane</keyword>
<keyword evidence="2 5" id="KW-0479">Metal-binding</keyword>
<comment type="cofactor">
    <cofactor evidence="5">
        <name>heme</name>
        <dbReference type="ChEBI" id="CHEBI:30413"/>
    </cofactor>
</comment>
<feature type="binding site" description="axial binding residue" evidence="5">
    <location>
        <position position="462"/>
    </location>
    <ligand>
        <name>heme</name>
        <dbReference type="ChEBI" id="CHEBI:30413"/>
    </ligand>
    <ligandPart>
        <name>Fe</name>
        <dbReference type="ChEBI" id="CHEBI:18248"/>
    </ligandPart>
</feature>
<dbReference type="PROSITE" id="PS00086">
    <property type="entry name" value="CYTOCHROME_P450"/>
    <property type="match status" value="1"/>
</dbReference>
<keyword evidence="7" id="KW-0812">Transmembrane</keyword>
<gene>
    <name evidence="8" type="ORF">SeMB42_g05461</name>
</gene>